<dbReference type="Proteomes" id="UP001497700">
    <property type="component" value="Unassembled WGS sequence"/>
</dbReference>
<sequence length="358" mass="39284">MATSYRFFLTGANGYIAQHILSQLLEDGHSVRAVVRSQSKVDMLKKSFSKYVDTPQLDFAIVPDITTAGAFDAALESTPPFDIVLHTASPFFLRPIPNSDYLDPAIKGTTEVLHGITRVALSVKRVVVTSSFAAMYNMAQNPISDPPKICTNEDWNDVTLEEALATINPMFTYPASKKFAEKAAWDFVKENKVNFELAVVNPPGVYGPLFDPSQIAKPEDLNESTGLIYNGLLRPDLKSTDPVGTTFLYLYADVRDVARAHLLAATVPEAAGKRWFAVAGELSNQQVANYLREALPEKSDVIPIGEPEKGSWKPEGWYGASAPEVEKVLGLKYRSAEETIKDLAPQLLEIEKRAAASS</sequence>
<protein>
    <submittedName>
        <fullName evidence="1">NADPH-dependent methylglyoxal reductase GRE2</fullName>
    </submittedName>
</protein>
<gene>
    <name evidence="1" type="ORF">F4820DRAFT_426596</name>
</gene>
<comment type="caution">
    <text evidence="1">The sequence shown here is derived from an EMBL/GenBank/DDBJ whole genome shotgun (WGS) entry which is preliminary data.</text>
</comment>
<dbReference type="EMBL" id="MU393502">
    <property type="protein sequence ID" value="KAI4863517.1"/>
    <property type="molecule type" value="Genomic_DNA"/>
</dbReference>
<name>A0ACB9YWD8_9PEZI</name>
<proteinExistence type="predicted"/>
<evidence type="ECO:0000313" key="1">
    <source>
        <dbReference type="EMBL" id="KAI4863517.1"/>
    </source>
</evidence>
<keyword evidence="2" id="KW-1185">Reference proteome</keyword>
<reference evidence="1 2" key="1">
    <citation type="journal article" date="2022" name="New Phytol.">
        <title>Ecological generalism drives hyperdiversity of secondary metabolite gene clusters in xylarialean endophytes.</title>
        <authorList>
            <person name="Franco M.E.E."/>
            <person name="Wisecaver J.H."/>
            <person name="Arnold A.E."/>
            <person name="Ju Y.M."/>
            <person name="Slot J.C."/>
            <person name="Ahrendt S."/>
            <person name="Moore L.P."/>
            <person name="Eastman K.E."/>
            <person name="Scott K."/>
            <person name="Konkel Z."/>
            <person name="Mondo S.J."/>
            <person name="Kuo A."/>
            <person name="Hayes R.D."/>
            <person name="Haridas S."/>
            <person name="Andreopoulos B."/>
            <person name="Riley R."/>
            <person name="LaButti K."/>
            <person name="Pangilinan J."/>
            <person name="Lipzen A."/>
            <person name="Amirebrahimi M."/>
            <person name="Yan J."/>
            <person name="Adam C."/>
            <person name="Keymanesh K."/>
            <person name="Ng V."/>
            <person name="Louie K."/>
            <person name="Northen T."/>
            <person name="Drula E."/>
            <person name="Henrissat B."/>
            <person name="Hsieh H.M."/>
            <person name="Youens-Clark K."/>
            <person name="Lutzoni F."/>
            <person name="Miadlikowska J."/>
            <person name="Eastwood D.C."/>
            <person name="Hamelin R.C."/>
            <person name="Grigoriev I.V."/>
            <person name="U'Ren J.M."/>
        </authorList>
    </citation>
    <scope>NUCLEOTIDE SEQUENCE [LARGE SCALE GENOMIC DNA]</scope>
    <source>
        <strain evidence="1 2">CBS 119005</strain>
    </source>
</reference>
<organism evidence="1 2">
    <name type="scientific">Hypoxylon rubiginosum</name>
    <dbReference type="NCBI Taxonomy" id="110542"/>
    <lineage>
        <taxon>Eukaryota</taxon>
        <taxon>Fungi</taxon>
        <taxon>Dikarya</taxon>
        <taxon>Ascomycota</taxon>
        <taxon>Pezizomycotina</taxon>
        <taxon>Sordariomycetes</taxon>
        <taxon>Xylariomycetidae</taxon>
        <taxon>Xylariales</taxon>
        <taxon>Hypoxylaceae</taxon>
        <taxon>Hypoxylon</taxon>
    </lineage>
</organism>
<accession>A0ACB9YWD8</accession>
<evidence type="ECO:0000313" key="2">
    <source>
        <dbReference type="Proteomes" id="UP001497700"/>
    </source>
</evidence>